<feature type="region of interest" description="Disordered" evidence="10">
    <location>
        <begin position="1"/>
        <end position="29"/>
    </location>
</feature>
<sequence length="664" mass="71173">MATMTTTGPRTRQTIREDGGPVKRKKEERKDIWSSLLRQTREAQARNSSSQSLAHRSIILCGSGADDQKTLLDSLARPPPPSPPGRRGDRQDTVKDAKKGQVKLSNRYAYGYGHVTLFSPPGGASSGVGALAGLGQEAEEVARIECHTFPEARGEFEETLRRLLTTKKADEVEVNIDEMTGQPKQKETGADEAESSGLTPKQNAPAICVLLNWNSPWDFLAELRAWYQLIARALLPAGAKDEDPVEALKEFAVKVSVVVQHTEAQEAHERDGWKEDRFDFVSQNLRTVLLPLNGALVYTSSAAPPQQPGSPLSDVQKVIFTSLGIDLASLSPSPSRTPGTAPARKEDLLPKHNVVDRMAICVPAGWDSAGKIRLLSETFSPEEALTAWQNDLDTLAPSLHRRIMEEPGRQSSQNVFSASGQAQTDADPSMSTDSNPTKELRQQEEVYGTTSPSASPALQPTTDVQSPPLPPSSPSELTTSALTNYNAHIIDPHAHRTPLAPSINISYTAEQSFLTEMKSHLDSLTSQDVEKARVNPASSRPATSTTGVGRMAGTPSGDTSGALDALGDVSFNVGGVNYNTAGAEAAIANLKRPAQRTTGDGGSGLSSPRTGTPRPPGRDRERSTPGVSGAKKDEVPVEELEKYFASLMKKSGGSGSQSSTPTRH</sequence>
<dbReference type="GO" id="GO:0007018">
    <property type="term" value="P:microtubule-based movement"/>
    <property type="evidence" value="ECO:0007669"/>
    <property type="project" value="InterPro"/>
</dbReference>
<feature type="compositionally biased region" description="Basic and acidic residues" evidence="10">
    <location>
        <begin position="86"/>
        <end position="99"/>
    </location>
</feature>
<dbReference type="EMBL" id="MU003768">
    <property type="protein sequence ID" value="KAF2725327.1"/>
    <property type="molecule type" value="Genomic_DNA"/>
</dbReference>
<protein>
    <recommendedName>
        <fullName evidence="13">Dynein light intermediate chain</fullName>
    </recommendedName>
</protein>
<keyword evidence="5" id="KW-0547">Nucleotide-binding</keyword>
<dbReference type="AlphaFoldDB" id="A0A9P4QDN3"/>
<evidence type="ECO:0000256" key="4">
    <source>
        <dbReference type="ARBA" id="ARBA00022701"/>
    </source>
</evidence>
<proteinExistence type="predicted"/>
<dbReference type="PANTHER" id="PTHR12688">
    <property type="entry name" value="DYNEIN LIGHT INTERMEDIATE CHAIN"/>
    <property type="match status" value="1"/>
</dbReference>
<reference evidence="11" key="1">
    <citation type="journal article" date="2020" name="Stud. Mycol.">
        <title>101 Dothideomycetes genomes: a test case for predicting lifestyles and emergence of pathogens.</title>
        <authorList>
            <person name="Haridas S."/>
            <person name="Albert R."/>
            <person name="Binder M."/>
            <person name="Bloem J."/>
            <person name="Labutti K."/>
            <person name="Salamov A."/>
            <person name="Andreopoulos B."/>
            <person name="Baker S."/>
            <person name="Barry K."/>
            <person name="Bills G."/>
            <person name="Bluhm B."/>
            <person name="Cannon C."/>
            <person name="Castanera R."/>
            <person name="Culley D."/>
            <person name="Daum C."/>
            <person name="Ezra D."/>
            <person name="Gonzalez J."/>
            <person name="Henrissat B."/>
            <person name="Kuo A."/>
            <person name="Liang C."/>
            <person name="Lipzen A."/>
            <person name="Lutzoni F."/>
            <person name="Magnuson J."/>
            <person name="Mondo S."/>
            <person name="Nolan M."/>
            <person name="Ohm R."/>
            <person name="Pangilinan J."/>
            <person name="Park H.-J."/>
            <person name="Ramirez L."/>
            <person name="Alfaro M."/>
            <person name="Sun H."/>
            <person name="Tritt A."/>
            <person name="Yoshinaga Y."/>
            <person name="Zwiers L.-H."/>
            <person name="Turgeon B."/>
            <person name="Goodwin S."/>
            <person name="Spatafora J."/>
            <person name="Crous P."/>
            <person name="Grigoriev I."/>
        </authorList>
    </citation>
    <scope>NUCLEOTIDE SEQUENCE</scope>
    <source>
        <strain evidence="11">CBS 116435</strain>
    </source>
</reference>
<accession>A0A9P4QDN3</accession>
<feature type="region of interest" description="Disordered" evidence="10">
    <location>
        <begin position="592"/>
        <end position="636"/>
    </location>
</feature>
<dbReference type="OrthoDB" id="27603at2759"/>
<evidence type="ECO:0000256" key="9">
    <source>
        <dbReference type="ARBA" id="ARBA00023212"/>
    </source>
</evidence>
<evidence type="ECO:0000256" key="8">
    <source>
        <dbReference type="ARBA" id="ARBA00023175"/>
    </source>
</evidence>
<feature type="compositionally biased region" description="Polar residues" evidence="10">
    <location>
        <begin position="448"/>
        <end position="465"/>
    </location>
</feature>
<dbReference type="GO" id="GO:0005874">
    <property type="term" value="C:microtubule"/>
    <property type="evidence" value="ECO:0007669"/>
    <property type="project" value="UniProtKB-KW"/>
</dbReference>
<evidence type="ECO:0000256" key="1">
    <source>
        <dbReference type="ARBA" id="ARBA00004245"/>
    </source>
</evidence>
<feature type="compositionally biased region" description="Polar residues" evidence="10">
    <location>
        <begin position="536"/>
        <end position="547"/>
    </location>
</feature>
<dbReference type="InterPro" id="IPR022780">
    <property type="entry name" value="Dynein_light_int_chain"/>
</dbReference>
<keyword evidence="8" id="KW-0505">Motor protein</keyword>
<feature type="compositionally biased region" description="Low complexity" evidence="10">
    <location>
        <begin position="1"/>
        <end position="12"/>
    </location>
</feature>
<evidence type="ECO:0000256" key="2">
    <source>
        <dbReference type="ARBA" id="ARBA00022448"/>
    </source>
</evidence>
<dbReference type="InterPro" id="IPR008467">
    <property type="entry name" value="Dynein1_light_intermed_chain"/>
</dbReference>
<dbReference type="GO" id="GO:0005524">
    <property type="term" value="F:ATP binding"/>
    <property type="evidence" value="ECO:0007669"/>
    <property type="project" value="UniProtKB-KW"/>
</dbReference>
<dbReference type="GO" id="GO:0005868">
    <property type="term" value="C:cytoplasmic dynein complex"/>
    <property type="evidence" value="ECO:0007669"/>
    <property type="project" value="InterPro"/>
</dbReference>
<dbReference type="GO" id="GO:0035974">
    <property type="term" value="C:meiotic spindle pole body"/>
    <property type="evidence" value="ECO:0007669"/>
    <property type="project" value="TreeGrafter"/>
</dbReference>
<organism evidence="11 12">
    <name type="scientific">Polychaeton citri CBS 116435</name>
    <dbReference type="NCBI Taxonomy" id="1314669"/>
    <lineage>
        <taxon>Eukaryota</taxon>
        <taxon>Fungi</taxon>
        <taxon>Dikarya</taxon>
        <taxon>Ascomycota</taxon>
        <taxon>Pezizomycotina</taxon>
        <taxon>Dothideomycetes</taxon>
        <taxon>Dothideomycetidae</taxon>
        <taxon>Capnodiales</taxon>
        <taxon>Capnodiaceae</taxon>
        <taxon>Polychaeton</taxon>
    </lineage>
</organism>
<keyword evidence="2" id="KW-0813">Transport</keyword>
<comment type="caution">
    <text evidence="11">The sequence shown here is derived from an EMBL/GenBank/DDBJ whole genome shotgun (WGS) entry which is preliminary data.</text>
</comment>
<feature type="region of interest" description="Disordered" evidence="10">
    <location>
        <begin position="175"/>
        <end position="199"/>
    </location>
</feature>
<keyword evidence="3" id="KW-0963">Cytoplasm</keyword>
<evidence type="ECO:0000313" key="12">
    <source>
        <dbReference type="Proteomes" id="UP000799441"/>
    </source>
</evidence>
<dbReference type="GO" id="GO:0000226">
    <property type="term" value="P:microtubule cytoskeleton organization"/>
    <property type="evidence" value="ECO:0007669"/>
    <property type="project" value="TreeGrafter"/>
</dbReference>
<feature type="region of interest" description="Disordered" evidence="10">
    <location>
        <begin position="69"/>
        <end position="100"/>
    </location>
</feature>
<dbReference type="Proteomes" id="UP000799441">
    <property type="component" value="Unassembled WGS sequence"/>
</dbReference>
<evidence type="ECO:0000256" key="3">
    <source>
        <dbReference type="ARBA" id="ARBA00022490"/>
    </source>
</evidence>
<dbReference type="GO" id="GO:0045504">
    <property type="term" value="F:dynein heavy chain binding"/>
    <property type="evidence" value="ECO:0007669"/>
    <property type="project" value="TreeGrafter"/>
</dbReference>
<gene>
    <name evidence="11" type="ORF">K431DRAFT_281282</name>
</gene>
<evidence type="ECO:0000256" key="10">
    <source>
        <dbReference type="SAM" id="MobiDB-lite"/>
    </source>
</evidence>
<keyword evidence="12" id="KW-1185">Reference proteome</keyword>
<evidence type="ECO:0008006" key="13">
    <source>
        <dbReference type="Google" id="ProtNLM"/>
    </source>
</evidence>
<comment type="subcellular location">
    <subcellularLocation>
        <location evidence="1">Cytoplasm</location>
        <location evidence="1">Cytoskeleton</location>
    </subcellularLocation>
</comment>
<keyword evidence="9" id="KW-0206">Cytoskeleton</keyword>
<feature type="region of interest" description="Disordered" evidence="10">
    <location>
        <begin position="530"/>
        <end position="556"/>
    </location>
</feature>
<feature type="region of interest" description="Disordered" evidence="10">
    <location>
        <begin position="407"/>
        <end position="479"/>
    </location>
</feature>
<evidence type="ECO:0000313" key="11">
    <source>
        <dbReference type="EMBL" id="KAF2725327.1"/>
    </source>
</evidence>
<name>A0A9P4QDN3_9PEZI</name>
<keyword evidence="7" id="KW-0243">Dynein</keyword>
<keyword evidence="4" id="KW-0493">Microtubule</keyword>
<dbReference type="PANTHER" id="PTHR12688:SF0">
    <property type="entry name" value="DYNEIN LIGHT INTERMEDIATE CHAIN"/>
    <property type="match status" value="1"/>
</dbReference>
<dbReference type="Pfam" id="PF05783">
    <property type="entry name" value="DLIC"/>
    <property type="match status" value="2"/>
</dbReference>
<keyword evidence="6" id="KW-0067">ATP-binding</keyword>
<evidence type="ECO:0000256" key="6">
    <source>
        <dbReference type="ARBA" id="ARBA00022840"/>
    </source>
</evidence>
<evidence type="ECO:0000256" key="5">
    <source>
        <dbReference type="ARBA" id="ARBA00022741"/>
    </source>
</evidence>
<feature type="compositionally biased region" description="Polar residues" evidence="10">
    <location>
        <begin position="409"/>
        <end position="435"/>
    </location>
</feature>
<evidence type="ECO:0000256" key="7">
    <source>
        <dbReference type="ARBA" id="ARBA00023017"/>
    </source>
</evidence>